<dbReference type="PANTHER" id="PTHR45947:SF3">
    <property type="entry name" value="SULFOQUINOVOSYL TRANSFERASE SQD2"/>
    <property type="match status" value="1"/>
</dbReference>
<dbReference type="Pfam" id="PF13439">
    <property type="entry name" value="Glyco_transf_4"/>
    <property type="match status" value="1"/>
</dbReference>
<feature type="domain" description="Glycosyl transferase family 1" evidence="1">
    <location>
        <begin position="240"/>
        <end position="394"/>
    </location>
</feature>
<dbReference type="AlphaFoldDB" id="A0A6B8RHB3"/>
<organism evidence="3 4">
    <name type="scientific">Paenibacillus psychroresistens</name>
    <dbReference type="NCBI Taxonomy" id="1778678"/>
    <lineage>
        <taxon>Bacteria</taxon>
        <taxon>Bacillati</taxon>
        <taxon>Bacillota</taxon>
        <taxon>Bacilli</taxon>
        <taxon>Bacillales</taxon>
        <taxon>Paenibacillaceae</taxon>
        <taxon>Paenibacillus</taxon>
    </lineage>
</organism>
<keyword evidence="3" id="KW-0808">Transferase</keyword>
<proteinExistence type="predicted"/>
<evidence type="ECO:0000313" key="3">
    <source>
        <dbReference type="EMBL" id="QGQ94913.1"/>
    </source>
</evidence>
<dbReference type="Pfam" id="PF00534">
    <property type="entry name" value="Glycos_transf_1"/>
    <property type="match status" value="1"/>
</dbReference>
<evidence type="ECO:0000313" key="4">
    <source>
        <dbReference type="Proteomes" id="UP000426246"/>
    </source>
</evidence>
<keyword evidence="4" id="KW-1185">Reference proteome</keyword>
<evidence type="ECO:0000259" key="2">
    <source>
        <dbReference type="Pfam" id="PF13439"/>
    </source>
</evidence>
<dbReference type="KEGG" id="ppsc:EHS13_08490"/>
<feature type="domain" description="Glycosyltransferase subfamily 4-like N-terminal" evidence="2">
    <location>
        <begin position="36"/>
        <end position="220"/>
    </location>
</feature>
<dbReference type="EMBL" id="CP034235">
    <property type="protein sequence ID" value="QGQ94913.1"/>
    <property type="molecule type" value="Genomic_DNA"/>
</dbReference>
<dbReference type="InterPro" id="IPR028098">
    <property type="entry name" value="Glyco_trans_4-like_N"/>
</dbReference>
<dbReference type="InterPro" id="IPR050194">
    <property type="entry name" value="Glycosyltransferase_grp1"/>
</dbReference>
<dbReference type="InterPro" id="IPR001296">
    <property type="entry name" value="Glyco_trans_1"/>
</dbReference>
<evidence type="ECO:0000259" key="1">
    <source>
        <dbReference type="Pfam" id="PF00534"/>
    </source>
</evidence>
<dbReference type="SUPFAM" id="SSF53756">
    <property type="entry name" value="UDP-Glycosyltransferase/glycogen phosphorylase"/>
    <property type="match status" value="1"/>
</dbReference>
<gene>
    <name evidence="3" type="ORF">EHS13_08490</name>
</gene>
<dbReference type="Proteomes" id="UP000426246">
    <property type="component" value="Chromosome"/>
</dbReference>
<dbReference type="CDD" id="cd03801">
    <property type="entry name" value="GT4_PimA-like"/>
    <property type="match status" value="1"/>
</dbReference>
<dbReference type="PANTHER" id="PTHR45947">
    <property type="entry name" value="SULFOQUINOVOSYL TRANSFERASE SQD2"/>
    <property type="match status" value="1"/>
</dbReference>
<accession>A0A6B8RHB3</accession>
<name>A0A6B8RHB3_9BACL</name>
<dbReference type="Gene3D" id="3.40.50.2000">
    <property type="entry name" value="Glycogen Phosphorylase B"/>
    <property type="match status" value="2"/>
</dbReference>
<reference evidence="4" key="1">
    <citation type="submission" date="2018-11" db="EMBL/GenBank/DDBJ databases">
        <title>Complete genome sequence of Paenibacillus sp. ML311-T8.</title>
        <authorList>
            <person name="Nam Y.-D."/>
            <person name="Kang J."/>
            <person name="Chung W.-H."/>
            <person name="Park Y.S."/>
        </authorList>
    </citation>
    <scope>NUCLEOTIDE SEQUENCE [LARGE SCALE GENOMIC DNA]</scope>
    <source>
        <strain evidence="4">ML311-T8</strain>
    </source>
</reference>
<sequence length="521" mass="59957">MFRRLPGESLVSRIYKGKEKMTLKILMAYYRYSPHINGPSTYIDLLRSELIKAGNQVDILSHDDNGLYIQIGEKHKVNKALIKSMLFHRYQTFYTPYSPWVFWREIERYSLEWAAHLMNINEYDLIHSHDFMMARALSRVKPTHIPLIVSLHNCKFHEAAITNKSNHNNLQIQQYTRYEEYLGAMSGDVTVVPSVWLKQQLIAIGVAPEKINVIPYGIQPNVYIHKHETPALSTKNNTFSKKIILCPARLVPIKGQRYLIEALHQLQKERKDFICLFAGEGSDREELQQLTESLNLQPYISFLGKRTDIPLLMRTSDVIVLPSLHDTFPFVLLEGQYSAKPILATSVGGISEIITDGFDGLLVPPGNSLELVRKLRLLLDDPALRQRLGLQAQQTALEQWQLDKHMESIYALYERIKLPSDKVRHYPSLKHWQLDIELLNQIDTGITIEEGITLQGHIPPEFIDSLEEYKKPYIHLYDLSGVVLQTATIDSEGRYVFQLLPRGDFILKSPLLRNGITHISI</sequence>
<dbReference type="GO" id="GO:0016757">
    <property type="term" value="F:glycosyltransferase activity"/>
    <property type="evidence" value="ECO:0007669"/>
    <property type="project" value="InterPro"/>
</dbReference>
<protein>
    <submittedName>
        <fullName evidence="3">Glycosyltransferase family 1 protein</fullName>
    </submittedName>
</protein>